<accession>A0ABR1S0G7</accession>
<evidence type="ECO:0000256" key="1">
    <source>
        <dbReference type="SAM" id="MobiDB-lite"/>
    </source>
</evidence>
<reference evidence="2 3" key="1">
    <citation type="submission" date="2023-01" db="EMBL/GenBank/DDBJ databases">
        <title>Analysis of 21 Apiospora genomes using comparative genomics revels a genus with tremendous synthesis potential of carbohydrate active enzymes and secondary metabolites.</title>
        <authorList>
            <person name="Sorensen T."/>
        </authorList>
    </citation>
    <scope>NUCLEOTIDE SEQUENCE [LARGE SCALE GENOMIC DNA]</scope>
    <source>
        <strain evidence="2 3">CBS 33761</strain>
    </source>
</reference>
<evidence type="ECO:0000313" key="3">
    <source>
        <dbReference type="Proteomes" id="UP001444661"/>
    </source>
</evidence>
<gene>
    <name evidence="2" type="ORF">PG993_011738</name>
</gene>
<comment type="caution">
    <text evidence="2">The sequence shown here is derived from an EMBL/GenBank/DDBJ whole genome shotgun (WGS) entry which is preliminary data.</text>
</comment>
<proteinExistence type="predicted"/>
<name>A0ABR1S0G7_9PEZI</name>
<protein>
    <submittedName>
        <fullName evidence="2">Uncharacterized protein</fullName>
    </submittedName>
</protein>
<dbReference type="EMBL" id="JAQQWK010000011">
    <property type="protein sequence ID" value="KAK8023672.1"/>
    <property type="molecule type" value="Genomic_DNA"/>
</dbReference>
<keyword evidence="3" id="KW-1185">Reference proteome</keyword>
<organism evidence="2 3">
    <name type="scientific">Apiospora rasikravindrae</name>
    <dbReference type="NCBI Taxonomy" id="990691"/>
    <lineage>
        <taxon>Eukaryota</taxon>
        <taxon>Fungi</taxon>
        <taxon>Dikarya</taxon>
        <taxon>Ascomycota</taxon>
        <taxon>Pezizomycotina</taxon>
        <taxon>Sordariomycetes</taxon>
        <taxon>Xylariomycetidae</taxon>
        <taxon>Amphisphaeriales</taxon>
        <taxon>Apiosporaceae</taxon>
        <taxon>Apiospora</taxon>
    </lineage>
</organism>
<evidence type="ECO:0000313" key="2">
    <source>
        <dbReference type="EMBL" id="KAK8023672.1"/>
    </source>
</evidence>
<dbReference type="Proteomes" id="UP001444661">
    <property type="component" value="Unassembled WGS sequence"/>
</dbReference>
<sequence>MVQAMKPVKTATAPQGRPMLNPITNSSLGEDDCSSNESGFGRGGWGWRNYPSVVGMDGPTGLVACEAAKFDLRDGDGAASALAGACEF</sequence>
<feature type="region of interest" description="Disordered" evidence="1">
    <location>
        <begin position="1"/>
        <end position="37"/>
    </location>
</feature>